<dbReference type="PANTHER" id="PTHR43592:SF15">
    <property type="entry name" value="CAAX AMINO TERMINAL PROTEASE FAMILY PROTEIN"/>
    <property type="match status" value="1"/>
</dbReference>
<feature type="transmembrane region" description="Helical" evidence="1">
    <location>
        <begin position="154"/>
        <end position="173"/>
    </location>
</feature>
<feature type="transmembrane region" description="Helical" evidence="1">
    <location>
        <begin position="180"/>
        <end position="200"/>
    </location>
</feature>
<gene>
    <name evidence="3" type="ORF">FHW36_101711</name>
</gene>
<organism evidence="3 4">
    <name type="scientific">Chitinophaga polysaccharea</name>
    <dbReference type="NCBI Taxonomy" id="1293035"/>
    <lineage>
        <taxon>Bacteria</taxon>
        <taxon>Pseudomonadati</taxon>
        <taxon>Bacteroidota</taxon>
        <taxon>Chitinophagia</taxon>
        <taxon>Chitinophagales</taxon>
        <taxon>Chitinophagaceae</taxon>
        <taxon>Chitinophaga</taxon>
    </lineage>
</organism>
<dbReference type="EMBL" id="VIWO01000001">
    <property type="protein sequence ID" value="TWF44790.1"/>
    <property type="molecule type" value="Genomic_DNA"/>
</dbReference>
<proteinExistence type="predicted"/>
<protein>
    <recommendedName>
        <fullName evidence="2">CAAX prenyl protease 2/Lysostaphin resistance protein A-like domain-containing protein</fullName>
    </recommendedName>
</protein>
<keyword evidence="4" id="KW-1185">Reference proteome</keyword>
<feature type="transmembrane region" description="Helical" evidence="1">
    <location>
        <begin position="12"/>
        <end position="35"/>
    </location>
</feature>
<dbReference type="RefSeq" id="WP_145662271.1">
    <property type="nucleotide sequence ID" value="NZ_VIWO01000001.1"/>
</dbReference>
<keyword evidence="1" id="KW-0472">Membrane</keyword>
<feature type="domain" description="CAAX prenyl protease 2/Lysostaphin resistance protein A-like" evidence="2">
    <location>
        <begin position="154"/>
        <end position="241"/>
    </location>
</feature>
<reference evidence="3 4" key="1">
    <citation type="submission" date="2019-06" db="EMBL/GenBank/DDBJ databases">
        <title>Sorghum-associated microbial communities from plants grown in Nebraska, USA.</title>
        <authorList>
            <person name="Schachtman D."/>
        </authorList>
    </citation>
    <scope>NUCLEOTIDE SEQUENCE [LARGE SCALE GENOMIC DNA]</scope>
    <source>
        <strain evidence="3 4">1209</strain>
    </source>
</reference>
<accession>A0A561Q374</accession>
<dbReference type="InterPro" id="IPR003675">
    <property type="entry name" value="Rce1/LyrA-like_dom"/>
</dbReference>
<sequence>MIGCLKQSPILLQFLTFFGFFFGFSALYVVGIQSLTPTITGQSLDALQRTLDPNFVGYLKIIQLAYTIIAFLVPAAIFAYLWQPYPMSYLGLKLPSKAILWILALLAMFGVLPLSGALGEWNQTWQVPQSVKDMEALAEKLLGVMLKMPTIKDLFINLILVAIIPAIGEELFFRGVLQRLIINATGKVWLSIFITAVIFSAIHMEILAFVPRVLLGFALGAIYVISGNLWLAIGAHVLNNGLQVVMLYLFQHGIVKEDPQGDSHIEWYYVALSIPVTIGLFWALKQKSPAGAMITRENKSTVGDVDEIGKDGNL</sequence>
<name>A0A561Q374_9BACT</name>
<dbReference type="GO" id="GO:0004175">
    <property type="term" value="F:endopeptidase activity"/>
    <property type="evidence" value="ECO:0007669"/>
    <property type="project" value="UniProtKB-ARBA"/>
</dbReference>
<dbReference type="PANTHER" id="PTHR43592">
    <property type="entry name" value="CAAX AMINO TERMINAL PROTEASE"/>
    <property type="match status" value="1"/>
</dbReference>
<evidence type="ECO:0000256" key="1">
    <source>
        <dbReference type="SAM" id="Phobius"/>
    </source>
</evidence>
<dbReference type="OrthoDB" id="1523022at2"/>
<evidence type="ECO:0000313" key="4">
    <source>
        <dbReference type="Proteomes" id="UP000320811"/>
    </source>
</evidence>
<dbReference type="GO" id="GO:0080120">
    <property type="term" value="P:CAAX-box protein maturation"/>
    <property type="evidence" value="ECO:0007669"/>
    <property type="project" value="UniProtKB-ARBA"/>
</dbReference>
<feature type="transmembrane region" description="Helical" evidence="1">
    <location>
        <begin position="98"/>
        <end position="118"/>
    </location>
</feature>
<dbReference type="Pfam" id="PF02517">
    <property type="entry name" value="Rce1-like"/>
    <property type="match status" value="1"/>
</dbReference>
<keyword evidence="1" id="KW-1133">Transmembrane helix</keyword>
<keyword evidence="1" id="KW-0812">Transmembrane</keyword>
<dbReference type="Proteomes" id="UP000320811">
    <property type="component" value="Unassembled WGS sequence"/>
</dbReference>
<evidence type="ECO:0000313" key="3">
    <source>
        <dbReference type="EMBL" id="TWF44790.1"/>
    </source>
</evidence>
<comment type="caution">
    <text evidence="3">The sequence shown here is derived from an EMBL/GenBank/DDBJ whole genome shotgun (WGS) entry which is preliminary data.</text>
</comment>
<feature type="transmembrane region" description="Helical" evidence="1">
    <location>
        <begin position="267"/>
        <end position="284"/>
    </location>
</feature>
<dbReference type="AlphaFoldDB" id="A0A561Q374"/>
<evidence type="ECO:0000259" key="2">
    <source>
        <dbReference type="Pfam" id="PF02517"/>
    </source>
</evidence>
<feature type="transmembrane region" description="Helical" evidence="1">
    <location>
        <begin position="55"/>
        <end position="82"/>
    </location>
</feature>